<feature type="compositionally biased region" description="Acidic residues" evidence="10">
    <location>
        <begin position="115"/>
        <end position="127"/>
    </location>
</feature>
<dbReference type="InterPro" id="IPR000719">
    <property type="entry name" value="Prot_kinase_dom"/>
</dbReference>
<dbReference type="FunFam" id="3.30.200.20:FF:000205">
    <property type="entry name" value="Serine/threonine protein kinase"/>
    <property type="match status" value="1"/>
</dbReference>
<name>A0A2G5PGI8_9MYCO</name>
<evidence type="ECO:0000256" key="7">
    <source>
        <dbReference type="ARBA" id="ARBA00022840"/>
    </source>
</evidence>
<dbReference type="Pfam" id="PF00069">
    <property type="entry name" value="Pkinase"/>
    <property type="match status" value="1"/>
</dbReference>
<reference evidence="12 13" key="1">
    <citation type="journal article" date="2017" name="Infect. Genet. Evol.">
        <title>The new phylogeny of the genus Mycobacterium: The old and the news.</title>
        <authorList>
            <person name="Tortoli E."/>
            <person name="Fedrizzi T."/>
            <person name="Meehan C.J."/>
            <person name="Trovato A."/>
            <person name="Grottola A."/>
            <person name="Giacobazzi E."/>
            <person name="Serpini G.F."/>
            <person name="Tagliazucchi S."/>
            <person name="Fabio A."/>
            <person name="Bettua C."/>
            <person name="Bertorelli R."/>
            <person name="Frascaro F."/>
            <person name="De Sanctis V."/>
            <person name="Pecorari M."/>
            <person name="Jousson O."/>
            <person name="Segata N."/>
            <person name="Cirillo D.M."/>
        </authorList>
    </citation>
    <scope>NUCLEOTIDE SEQUENCE [LARGE SCALE GENOMIC DNA]</scope>
    <source>
        <strain evidence="12 13">CIP1034565</strain>
    </source>
</reference>
<dbReference type="Gene3D" id="1.10.510.10">
    <property type="entry name" value="Transferase(Phosphotransferase) domain 1"/>
    <property type="match status" value="1"/>
</dbReference>
<dbReference type="InterPro" id="IPR011990">
    <property type="entry name" value="TPR-like_helical_dom_sf"/>
</dbReference>
<dbReference type="FunFam" id="1.10.510.10:FF:000306">
    <property type="entry name" value="Serine/threonine protein kinase"/>
    <property type="match status" value="1"/>
</dbReference>
<evidence type="ECO:0000313" key="13">
    <source>
        <dbReference type="Proteomes" id="UP000230551"/>
    </source>
</evidence>
<evidence type="ECO:0000256" key="1">
    <source>
        <dbReference type="ARBA" id="ARBA00012513"/>
    </source>
</evidence>
<evidence type="ECO:0000256" key="5">
    <source>
        <dbReference type="ARBA" id="ARBA00022741"/>
    </source>
</evidence>
<dbReference type="Proteomes" id="UP000230551">
    <property type="component" value="Unassembled WGS sequence"/>
</dbReference>
<gene>
    <name evidence="12" type="ORF">CQY22_000130</name>
</gene>
<keyword evidence="6 12" id="KW-0418">Kinase</keyword>
<dbReference type="Gene3D" id="1.25.40.10">
    <property type="entry name" value="Tetratricopeptide repeat domain"/>
    <property type="match status" value="1"/>
</dbReference>
<dbReference type="PANTHER" id="PTHR24363">
    <property type="entry name" value="SERINE/THREONINE PROTEIN KINASE"/>
    <property type="match status" value="1"/>
</dbReference>
<keyword evidence="4" id="KW-0808">Transferase</keyword>
<dbReference type="SUPFAM" id="SSF56112">
    <property type="entry name" value="Protein kinase-like (PK-like)"/>
    <property type="match status" value="1"/>
</dbReference>
<protein>
    <recommendedName>
        <fullName evidence="2">Serine/threonine-protein kinase PknG</fullName>
        <ecNumber evidence="1">2.7.11.1</ecNumber>
    </recommendedName>
</protein>
<evidence type="ECO:0000313" key="12">
    <source>
        <dbReference type="EMBL" id="PIB77426.1"/>
    </source>
</evidence>
<keyword evidence="13" id="KW-1185">Reference proteome</keyword>
<comment type="catalytic activity">
    <reaction evidence="8">
        <text>L-threonyl-[protein] + ATP = O-phospho-L-threonyl-[protein] + ADP + H(+)</text>
        <dbReference type="Rhea" id="RHEA:46608"/>
        <dbReference type="Rhea" id="RHEA-COMP:11060"/>
        <dbReference type="Rhea" id="RHEA-COMP:11605"/>
        <dbReference type="ChEBI" id="CHEBI:15378"/>
        <dbReference type="ChEBI" id="CHEBI:30013"/>
        <dbReference type="ChEBI" id="CHEBI:30616"/>
        <dbReference type="ChEBI" id="CHEBI:61977"/>
        <dbReference type="ChEBI" id="CHEBI:456216"/>
        <dbReference type="EC" id="2.7.11.1"/>
    </reaction>
</comment>
<dbReference type="PROSITE" id="PS50011">
    <property type="entry name" value="PROTEIN_KINASE_DOM"/>
    <property type="match status" value="1"/>
</dbReference>
<dbReference type="Gene3D" id="3.30.200.20">
    <property type="entry name" value="Phosphorylase Kinase, domain 1"/>
    <property type="match status" value="1"/>
</dbReference>
<feature type="region of interest" description="Disordered" evidence="10">
    <location>
        <begin position="1"/>
        <end position="138"/>
    </location>
</feature>
<dbReference type="PROSITE" id="PS00108">
    <property type="entry name" value="PROTEIN_KINASE_ST"/>
    <property type="match status" value="1"/>
</dbReference>
<dbReference type="Pfam" id="PF16919">
    <property type="entry name" value="PknG_rubred"/>
    <property type="match status" value="1"/>
</dbReference>
<dbReference type="PANTHER" id="PTHR24363:SF0">
    <property type="entry name" value="SERINE_THREONINE KINASE LIKE DOMAIN CONTAINING 1"/>
    <property type="match status" value="1"/>
</dbReference>
<dbReference type="AlphaFoldDB" id="A0A2G5PGI8"/>
<dbReference type="Pfam" id="PF16918">
    <property type="entry name" value="PknG_TPR"/>
    <property type="match status" value="1"/>
</dbReference>
<evidence type="ECO:0000256" key="10">
    <source>
        <dbReference type="SAM" id="MobiDB-lite"/>
    </source>
</evidence>
<evidence type="ECO:0000256" key="3">
    <source>
        <dbReference type="ARBA" id="ARBA00022527"/>
    </source>
</evidence>
<dbReference type="InterPro" id="IPR031634">
    <property type="entry name" value="PknG_rubred"/>
</dbReference>
<dbReference type="FunFam" id="1.25.40.10:FF:000318">
    <property type="entry name" value="Serine/threonine protein kinase"/>
    <property type="match status" value="1"/>
</dbReference>
<dbReference type="OrthoDB" id="137117at2"/>
<dbReference type="GO" id="GO:0005524">
    <property type="term" value="F:ATP binding"/>
    <property type="evidence" value="ECO:0007669"/>
    <property type="project" value="UniProtKB-KW"/>
</dbReference>
<organism evidence="12 13">
    <name type="scientific">Mycolicibacterium brumae</name>
    <dbReference type="NCBI Taxonomy" id="85968"/>
    <lineage>
        <taxon>Bacteria</taxon>
        <taxon>Bacillati</taxon>
        <taxon>Actinomycetota</taxon>
        <taxon>Actinomycetes</taxon>
        <taxon>Mycobacteriales</taxon>
        <taxon>Mycobacteriaceae</taxon>
        <taxon>Mycolicibacterium</taxon>
    </lineage>
</organism>
<sequence length="823" mass="89405">MTFHDDGAEPDPDEGPGTQRADVFADDDEPGPGTQRVDVFADVADDDEPGPGTQRADVFADDEDEPGHPGTQRVDVFADDEDEPAPVSVATGAAPPDSLTTARPMATQAVFRPDFDDDEDEEDDEDSVPSAERGSVPTRAVAPVRRLGGGLVEVPPVPETDPLNALMVDPVVAESKRFCWNCGKPVGRSSSAGAALAEGWCPNCGSQYSFLPQLRPGDMVADQYEIKGCIAHGGLGWIYLAVDHNVNERPVVLKGLVHAGDAEAQAIAMAERRFLAEVAHPSIVKIYNFVEHPDKHGEPVGYIVMEYVGGTSLKQRGVQRLPVIQAIAYMLEILPALGYLHSIGLCYNDLKPDNIMLTGDELKLIDLGAVSRINSFGFLYGTPGYQAPEIVRTGPTVATDIYTVGRTLAAMTMKLPTRKGRYRDGLPEDDPVLQRYDSFARVLRRATDPNPRRRFATAEKMSAQLLGVLREVISLDTGLPRPGLSTVFSPSRSTFGVELLVAHTDVYLDGRPHSEKLTAAEIVTALQVPRVNPNDVGAKVLAATVLSSPVQTLDSLRAIRHGSLDSEGVDLTDSIELPLMEIRALLDLGDVAKATRKLDELYRRVGRSWRLTWYRGVSELLNADYESATKRFTEVLNTLPGELAPKMALAATLELAGNPRSANFYESVWRTDNGVISAGFGLARAQARKGERAAAVRTLDAVPATSRHFTTARLTSAVTLLSGRSISEVTEDQIREAARRVDALPESEPRVTQIRALVLGTALDWIADNTADPHHILGFPFTEHGLQLGVEDSLRTLARMAPTQQHRYALIDMANNVRPLTTF</sequence>
<dbReference type="CDD" id="cd14014">
    <property type="entry name" value="STKc_PknB_like"/>
    <property type="match status" value="1"/>
</dbReference>
<comment type="caution">
    <text evidence="12">The sequence shown here is derived from an EMBL/GenBank/DDBJ whole genome shotgun (WGS) entry which is preliminary data.</text>
</comment>
<evidence type="ECO:0000256" key="6">
    <source>
        <dbReference type="ARBA" id="ARBA00022777"/>
    </source>
</evidence>
<keyword evidence="7" id="KW-0067">ATP-binding</keyword>
<dbReference type="InterPro" id="IPR011009">
    <property type="entry name" value="Kinase-like_dom_sf"/>
</dbReference>
<comment type="catalytic activity">
    <reaction evidence="9">
        <text>L-seryl-[protein] + ATP = O-phospho-L-seryl-[protein] + ADP + H(+)</text>
        <dbReference type="Rhea" id="RHEA:17989"/>
        <dbReference type="Rhea" id="RHEA-COMP:9863"/>
        <dbReference type="Rhea" id="RHEA-COMP:11604"/>
        <dbReference type="ChEBI" id="CHEBI:15378"/>
        <dbReference type="ChEBI" id="CHEBI:29999"/>
        <dbReference type="ChEBI" id="CHEBI:30616"/>
        <dbReference type="ChEBI" id="CHEBI:83421"/>
        <dbReference type="ChEBI" id="CHEBI:456216"/>
        <dbReference type="EC" id="2.7.11.1"/>
    </reaction>
</comment>
<evidence type="ECO:0000256" key="2">
    <source>
        <dbReference type="ARBA" id="ARBA00014676"/>
    </source>
</evidence>
<dbReference type="EMBL" id="PDCN02000001">
    <property type="protein sequence ID" value="PIB77426.1"/>
    <property type="molecule type" value="Genomic_DNA"/>
</dbReference>
<dbReference type="InterPro" id="IPR008271">
    <property type="entry name" value="Ser/Thr_kinase_AS"/>
</dbReference>
<evidence type="ECO:0000256" key="4">
    <source>
        <dbReference type="ARBA" id="ARBA00022679"/>
    </source>
</evidence>
<feature type="domain" description="Protein kinase" evidence="11">
    <location>
        <begin position="224"/>
        <end position="495"/>
    </location>
</feature>
<keyword evidence="5" id="KW-0547">Nucleotide-binding</keyword>
<evidence type="ECO:0000259" key="11">
    <source>
        <dbReference type="PROSITE" id="PS50011"/>
    </source>
</evidence>
<accession>A0A2G5PGI8</accession>
<evidence type="ECO:0000256" key="9">
    <source>
        <dbReference type="ARBA" id="ARBA00048679"/>
    </source>
</evidence>
<proteinExistence type="predicted"/>
<dbReference type="InterPro" id="IPR031636">
    <property type="entry name" value="PknG_TPR"/>
</dbReference>
<dbReference type="STRING" id="85968.GCA_900073015_01819"/>
<dbReference type="GO" id="GO:0004674">
    <property type="term" value="F:protein serine/threonine kinase activity"/>
    <property type="evidence" value="ECO:0007669"/>
    <property type="project" value="UniProtKB-KW"/>
</dbReference>
<evidence type="ECO:0000256" key="8">
    <source>
        <dbReference type="ARBA" id="ARBA00047899"/>
    </source>
</evidence>
<dbReference type="SMART" id="SM00220">
    <property type="entry name" value="S_TKc"/>
    <property type="match status" value="1"/>
</dbReference>
<dbReference type="EC" id="2.7.11.1" evidence="1"/>
<keyword evidence="3 12" id="KW-0723">Serine/threonine-protein kinase</keyword>